<comment type="similarity">
    <text evidence="1">Belongs to the iron-containing alcohol dehydrogenase family.</text>
</comment>
<dbReference type="PANTHER" id="PTHR43616:SF5">
    <property type="entry name" value="GLYCEROL DEHYDROGENASE 1"/>
    <property type="match status" value="1"/>
</dbReference>
<dbReference type="NCBIfam" id="NF006941">
    <property type="entry name" value="PRK09423.1"/>
    <property type="match status" value="1"/>
</dbReference>
<dbReference type="Pfam" id="PF00465">
    <property type="entry name" value="Fe-ADH"/>
    <property type="match status" value="1"/>
</dbReference>
<evidence type="ECO:0000256" key="2">
    <source>
        <dbReference type="ARBA" id="ARBA00022723"/>
    </source>
</evidence>
<dbReference type="PROSITE" id="PS00913">
    <property type="entry name" value="ADH_IRON_1"/>
    <property type="match status" value="1"/>
</dbReference>
<dbReference type="EC" id="1.1.1.6" evidence="6"/>
<feature type="domain" description="Alcohol dehydrogenase iron-type/glycerol dehydrogenase GldA" evidence="9">
    <location>
        <begin position="28"/>
        <end position="174"/>
    </location>
</feature>
<evidence type="ECO:0000313" key="10">
    <source>
        <dbReference type="EMBL" id="KRM28876.1"/>
    </source>
</evidence>
<organism evidence="10 11">
    <name type="scientific">Ligilactobacillus acidipiscis DSM 15836</name>
    <dbReference type="NCBI Taxonomy" id="1423716"/>
    <lineage>
        <taxon>Bacteria</taxon>
        <taxon>Bacillati</taxon>
        <taxon>Bacillota</taxon>
        <taxon>Bacilli</taxon>
        <taxon>Lactobacillales</taxon>
        <taxon>Lactobacillaceae</taxon>
        <taxon>Ligilactobacillus</taxon>
    </lineage>
</organism>
<dbReference type="SUPFAM" id="SSF56796">
    <property type="entry name" value="Dehydroquinate synthase-like"/>
    <property type="match status" value="1"/>
</dbReference>
<dbReference type="InterPro" id="IPR018211">
    <property type="entry name" value="ADH_Fe_CS"/>
</dbReference>
<keyword evidence="11" id="KW-1185">Reference proteome</keyword>
<dbReference type="InterPro" id="IPR001670">
    <property type="entry name" value="ADH_Fe/GldA"/>
</dbReference>
<evidence type="ECO:0000256" key="6">
    <source>
        <dbReference type="ARBA" id="ARBA00039147"/>
    </source>
</evidence>
<evidence type="ECO:0000256" key="3">
    <source>
        <dbReference type="ARBA" id="ARBA00023002"/>
    </source>
</evidence>
<dbReference type="Proteomes" id="UP000051217">
    <property type="component" value="Unassembled WGS sequence"/>
</dbReference>
<dbReference type="InterPro" id="IPR016205">
    <property type="entry name" value="Glycerol_DH"/>
</dbReference>
<comment type="pathway">
    <text evidence="5">Polyol metabolism; glycerol fermentation; glycerone phosphate from glycerol (oxidative route): step 1/2.</text>
</comment>
<comment type="catalytic activity">
    <reaction evidence="8">
        <text>glycerol + NAD(+) = dihydroxyacetone + NADH + H(+)</text>
        <dbReference type="Rhea" id="RHEA:13769"/>
        <dbReference type="ChEBI" id="CHEBI:15378"/>
        <dbReference type="ChEBI" id="CHEBI:16016"/>
        <dbReference type="ChEBI" id="CHEBI:17754"/>
        <dbReference type="ChEBI" id="CHEBI:57540"/>
        <dbReference type="ChEBI" id="CHEBI:57945"/>
        <dbReference type="EC" id="1.1.1.6"/>
    </reaction>
</comment>
<gene>
    <name evidence="10" type="ORF">FC65_GL001505</name>
</gene>
<dbReference type="EMBL" id="AZFI01000039">
    <property type="protein sequence ID" value="KRM28876.1"/>
    <property type="molecule type" value="Genomic_DNA"/>
</dbReference>
<protein>
    <recommendedName>
        <fullName evidence="7">Glycerol dehydrogenase</fullName>
        <ecNumber evidence="6">1.1.1.6</ecNumber>
    </recommendedName>
</protein>
<keyword evidence="3" id="KW-0560">Oxidoreductase</keyword>
<dbReference type="PANTHER" id="PTHR43616">
    <property type="entry name" value="GLYCEROL DEHYDROGENASE"/>
    <property type="match status" value="1"/>
</dbReference>
<evidence type="ECO:0000256" key="4">
    <source>
        <dbReference type="ARBA" id="ARBA00023027"/>
    </source>
</evidence>
<evidence type="ECO:0000256" key="1">
    <source>
        <dbReference type="ARBA" id="ARBA00007358"/>
    </source>
</evidence>
<name>A0ABR5PKK4_9LACO</name>
<evidence type="ECO:0000313" key="11">
    <source>
        <dbReference type="Proteomes" id="UP000051217"/>
    </source>
</evidence>
<reference evidence="10 11" key="1">
    <citation type="journal article" date="2015" name="Genome Announc.">
        <title>Expanding the biotechnology potential of lactobacilli through comparative genomics of 213 strains and associated genera.</title>
        <authorList>
            <person name="Sun Z."/>
            <person name="Harris H.M."/>
            <person name="McCann A."/>
            <person name="Guo C."/>
            <person name="Argimon S."/>
            <person name="Zhang W."/>
            <person name="Yang X."/>
            <person name="Jeffery I.B."/>
            <person name="Cooney J.C."/>
            <person name="Kagawa T.F."/>
            <person name="Liu W."/>
            <person name="Song Y."/>
            <person name="Salvetti E."/>
            <person name="Wrobel A."/>
            <person name="Rasinkangas P."/>
            <person name="Parkhill J."/>
            <person name="Rea M.C."/>
            <person name="O'Sullivan O."/>
            <person name="Ritari J."/>
            <person name="Douillard F.P."/>
            <person name="Paul Ross R."/>
            <person name="Yang R."/>
            <person name="Briner A.E."/>
            <person name="Felis G.E."/>
            <person name="de Vos W.M."/>
            <person name="Barrangou R."/>
            <person name="Klaenhammer T.R."/>
            <person name="Caufield P.W."/>
            <person name="Cui Y."/>
            <person name="Zhang H."/>
            <person name="O'Toole P.W."/>
        </authorList>
    </citation>
    <scope>NUCLEOTIDE SEQUENCE [LARGE SCALE GENOMIC DNA]</scope>
    <source>
        <strain evidence="10 11">DSM 15836</strain>
    </source>
</reference>
<keyword evidence="4" id="KW-0520">NAD</keyword>
<evidence type="ECO:0000256" key="5">
    <source>
        <dbReference type="ARBA" id="ARBA00037918"/>
    </source>
</evidence>
<accession>A0ABR5PKK4</accession>
<keyword evidence="2" id="KW-0479">Metal-binding</keyword>
<evidence type="ECO:0000256" key="8">
    <source>
        <dbReference type="ARBA" id="ARBA00049006"/>
    </source>
</evidence>
<dbReference type="CDD" id="cd08170">
    <property type="entry name" value="GlyDH"/>
    <property type="match status" value="1"/>
</dbReference>
<evidence type="ECO:0000256" key="7">
    <source>
        <dbReference type="ARBA" id="ARBA00040132"/>
    </source>
</evidence>
<comment type="caution">
    <text evidence="10">The sequence shown here is derived from an EMBL/GenBank/DDBJ whole genome shotgun (WGS) entry which is preliminary data.</text>
</comment>
<sequence>MNIAVIINVKVVTIRNGGFKMVKEFASPAHYIQGNGVFDEPKEYLAKLGSTPVLLCDNTVWKIVGEKLNGVLEKEDFTVIRVEFVGEASEEEISRIVGIAKENRNDFIIGLGGGKTLDTAKNVAHQLSLPVAILPTVASTDAPCSALSVLYTPEGNFKKYAFYDKNPDLVLIDTNVVAHAPVRNLIAGIGDAMATNIEAQDVARGYNQSMLGNDPTLASLAIAQTCADNLFAHAHAAVAAVEGQTVTSSLETVVEANTLLSVLGFESSGLAAAHAIYDGFTALSGESETLMHGEKVAYGYLCELMLDNVPTDVLDKYIKFNRSLGLPTTLADLKLSDTSYDDLLKVGKQATIPSETIHQMPFEVSAEDVANVIVAVDKYCNS</sequence>
<dbReference type="PIRSF" id="PIRSF000112">
    <property type="entry name" value="Glycerol_dehydrogenase"/>
    <property type="match status" value="1"/>
</dbReference>
<dbReference type="Gene3D" id="1.20.1090.10">
    <property type="entry name" value="Dehydroquinate synthase-like - alpha domain"/>
    <property type="match status" value="1"/>
</dbReference>
<proteinExistence type="inferred from homology"/>
<evidence type="ECO:0000259" key="9">
    <source>
        <dbReference type="Pfam" id="PF00465"/>
    </source>
</evidence>
<dbReference type="Gene3D" id="3.40.50.1970">
    <property type="match status" value="1"/>
</dbReference>